<evidence type="ECO:0000313" key="4">
    <source>
        <dbReference type="EMBL" id="MFC0424064.1"/>
    </source>
</evidence>
<dbReference type="SUPFAM" id="SSF51445">
    <property type="entry name" value="(Trans)glycosidases"/>
    <property type="match status" value="1"/>
</dbReference>
<feature type="domain" description="DUF5776" evidence="3">
    <location>
        <begin position="386"/>
        <end position="455"/>
    </location>
</feature>
<dbReference type="InterPro" id="IPR017853">
    <property type="entry name" value="GH"/>
</dbReference>
<protein>
    <submittedName>
        <fullName evidence="4">GH25 family lysozyme</fullName>
    </submittedName>
</protein>
<dbReference type="RefSeq" id="WP_174795692.1">
    <property type="nucleotide sequence ID" value="NZ_BAABRM010000015.1"/>
</dbReference>
<dbReference type="CDD" id="cd06523">
    <property type="entry name" value="GH25_PlyB-like"/>
    <property type="match status" value="1"/>
</dbReference>
<dbReference type="Proteomes" id="UP001589855">
    <property type="component" value="Unassembled WGS sequence"/>
</dbReference>
<accession>A0ABV6K3L8</accession>
<organism evidence="4 5">
    <name type="scientific">Lactiplantibacillus plajomi</name>
    <dbReference type="NCBI Taxonomy" id="1457217"/>
    <lineage>
        <taxon>Bacteria</taxon>
        <taxon>Bacillati</taxon>
        <taxon>Bacillota</taxon>
        <taxon>Bacilli</taxon>
        <taxon>Lactobacillales</taxon>
        <taxon>Lactobacillaceae</taxon>
        <taxon>Lactiplantibacillus</taxon>
    </lineage>
</organism>
<dbReference type="PROSITE" id="PS51904">
    <property type="entry name" value="GLYCOSYL_HYDROL_F25_2"/>
    <property type="match status" value="1"/>
</dbReference>
<keyword evidence="2" id="KW-0732">Signal</keyword>
<dbReference type="PANTHER" id="PTHR34135:SF1">
    <property type="entry name" value="GLYCOSYL HYDROLASE FAMILY 25"/>
    <property type="match status" value="1"/>
</dbReference>
<evidence type="ECO:0000259" key="3">
    <source>
        <dbReference type="Pfam" id="PF19087"/>
    </source>
</evidence>
<comment type="caution">
    <text evidence="4">The sequence shown here is derived from an EMBL/GenBank/DDBJ whole genome shotgun (WGS) entry which is preliminary data.</text>
</comment>
<proteinExistence type="inferred from homology"/>
<dbReference type="EMBL" id="JBHLUK010000066">
    <property type="protein sequence ID" value="MFC0424064.1"/>
    <property type="molecule type" value="Genomic_DNA"/>
</dbReference>
<dbReference type="InterPro" id="IPR044081">
    <property type="entry name" value="DUF5776"/>
</dbReference>
<keyword evidence="5" id="KW-1185">Reference proteome</keyword>
<comment type="similarity">
    <text evidence="1">Belongs to the glycosyl hydrolase 25 family.</text>
</comment>
<gene>
    <name evidence="4" type="ORF">ACFFGS_08040</name>
</gene>
<dbReference type="InterPro" id="IPR002053">
    <property type="entry name" value="Glyco_hydro_25"/>
</dbReference>
<reference evidence="4 5" key="1">
    <citation type="submission" date="2024-09" db="EMBL/GenBank/DDBJ databases">
        <authorList>
            <person name="Sun Q."/>
            <person name="Mori K."/>
        </authorList>
    </citation>
    <scope>NUCLEOTIDE SEQUENCE [LARGE SCALE GENOMIC DNA]</scope>
    <source>
        <strain evidence="4 5">TBRC 4575</strain>
    </source>
</reference>
<dbReference type="Pfam" id="PF19087">
    <property type="entry name" value="DUF5776"/>
    <property type="match status" value="1"/>
</dbReference>
<sequence>MKLNQKWQLGLLALGSCLGMMIAVPAQASVPDISEWQGKLSKTQVKNLKGQTQFVINRVQYGSNYEDIHHKTNENLYVKYGVPFGSYDFATFTSKSGAIQEAKDFYRRSNKHTTFYVLDFETTSMSASAANTAVKAWYSQMRKLTKKHLLFYSYQSFATTYANSARKKFDAQWIANYSYKPTVSFSLWQYTDNYYLKALGQYVDNNRYGKKWGTVYHPLKWWQNKATTVAKPKTTTTSTTNKVTKPVTYKYSSYTKGQHVYLHAGAVRYVDRTVIPTRVKKKYYRITAVKSYKRSHSKQAVYLAGLNQWVLSQDVTGYWVGQHGSYTLKQNSTVFSDINLKHATKTKLPKGKTYAGKLVKSGSYYRIKLSRGGYISAQVSRSDHAYIESVPSSKRIVAKQNIYTHRSSKFTKGNRVALHKKNKALKIVAVHKRSTGSRYFETNKGNYFTANKLYVKTK</sequence>
<evidence type="ECO:0000313" key="5">
    <source>
        <dbReference type="Proteomes" id="UP001589855"/>
    </source>
</evidence>
<dbReference type="Gene3D" id="3.20.20.80">
    <property type="entry name" value="Glycosidases"/>
    <property type="match status" value="1"/>
</dbReference>
<dbReference type="PANTHER" id="PTHR34135">
    <property type="entry name" value="LYSOZYME"/>
    <property type="match status" value="1"/>
</dbReference>
<feature type="signal peptide" evidence="2">
    <location>
        <begin position="1"/>
        <end position="28"/>
    </location>
</feature>
<feature type="chain" id="PRO_5046398792" evidence="2">
    <location>
        <begin position="29"/>
        <end position="458"/>
    </location>
</feature>
<name>A0ABV6K3L8_9LACO</name>
<dbReference type="Pfam" id="PF01183">
    <property type="entry name" value="Glyco_hydro_25"/>
    <property type="match status" value="1"/>
</dbReference>
<evidence type="ECO:0000256" key="2">
    <source>
        <dbReference type="SAM" id="SignalP"/>
    </source>
</evidence>
<dbReference type="PROSITE" id="PS51257">
    <property type="entry name" value="PROKAR_LIPOPROTEIN"/>
    <property type="match status" value="1"/>
</dbReference>
<evidence type="ECO:0000256" key="1">
    <source>
        <dbReference type="ARBA" id="ARBA00010646"/>
    </source>
</evidence>